<dbReference type="Proteomes" id="UP001500456">
    <property type="component" value="Unassembled WGS sequence"/>
</dbReference>
<feature type="region of interest" description="Disordered" evidence="1">
    <location>
        <begin position="183"/>
        <end position="375"/>
    </location>
</feature>
<dbReference type="RefSeq" id="WP_345566772.1">
    <property type="nucleotide sequence ID" value="NZ_BAAAZX010000016.1"/>
</dbReference>
<protein>
    <submittedName>
        <fullName evidence="2">Tetratricopeptide repeat protein</fullName>
    </submittedName>
</protein>
<gene>
    <name evidence="2" type="ORF">GCM10022232_54070</name>
</gene>
<feature type="compositionally biased region" description="Low complexity" evidence="1">
    <location>
        <begin position="316"/>
        <end position="325"/>
    </location>
</feature>
<feature type="compositionally biased region" description="Basic and acidic residues" evidence="1">
    <location>
        <begin position="152"/>
        <end position="170"/>
    </location>
</feature>
<feature type="compositionally biased region" description="Low complexity" evidence="1">
    <location>
        <begin position="194"/>
        <end position="212"/>
    </location>
</feature>
<comment type="caution">
    <text evidence="2">The sequence shown here is derived from an EMBL/GenBank/DDBJ whole genome shotgun (WGS) entry which is preliminary data.</text>
</comment>
<evidence type="ECO:0000313" key="3">
    <source>
        <dbReference type="Proteomes" id="UP001500456"/>
    </source>
</evidence>
<feature type="compositionally biased region" description="Polar residues" evidence="1">
    <location>
        <begin position="305"/>
        <end position="314"/>
    </location>
</feature>
<feature type="compositionally biased region" description="Basic and acidic residues" evidence="1">
    <location>
        <begin position="1"/>
        <end position="14"/>
    </location>
</feature>
<feature type="compositionally biased region" description="Low complexity" evidence="1">
    <location>
        <begin position="337"/>
        <end position="356"/>
    </location>
</feature>
<keyword evidence="3" id="KW-1185">Reference proteome</keyword>
<proteinExistence type="predicted"/>
<feature type="compositionally biased region" description="Pro residues" evidence="1">
    <location>
        <begin position="326"/>
        <end position="336"/>
    </location>
</feature>
<evidence type="ECO:0000313" key="2">
    <source>
        <dbReference type="EMBL" id="GAA4007212.1"/>
    </source>
</evidence>
<reference evidence="3" key="1">
    <citation type="journal article" date="2019" name="Int. J. Syst. Evol. Microbiol.">
        <title>The Global Catalogue of Microorganisms (GCM) 10K type strain sequencing project: providing services to taxonomists for standard genome sequencing and annotation.</title>
        <authorList>
            <consortium name="The Broad Institute Genomics Platform"/>
            <consortium name="The Broad Institute Genome Sequencing Center for Infectious Disease"/>
            <person name="Wu L."/>
            <person name="Ma J."/>
        </authorList>
    </citation>
    <scope>NUCLEOTIDE SEQUENCE [LARGE SCALE GENOMIC DNA]</scope>
    <source>
        <strain evidence="3">JCM 16924</strain>
    </source>
</reference>
<dbReference type="EMBL" id="BAAAZX010000016">
    <property type="protein sequence ID" value="GAA4007212.1"/>
    <property type="molecule type" value="Genomic_DNA"/>
</dbReference>
<name>A0ABP7S6H2_9ACTN</name>
<feature type="compositionally biased region" description="Pro residues" evidence="1">
    <location>
        <begin position="288"/>
        <end position="297"/>
    </location>
</feature>
<evidence type="ECO:0000256" key="1">
    <source>
        <dbReference type="SAM" id="MobiDB-lite"/>
    </source>
</evidence>
<sequence>MARLSRDKKRDQQRAAHPATPAPTPIDVHVPASGTGAGAAWVGDVRIVAAPGEEVQQAVLTHLHHIAFSTGHAVHATIHDESIGYVVPLQVDPDGASHFTADPVPMAPPVERGSSAGADSEQPGGPGVSGVPVPPGMPASSDGPPAAAEPQQPRRDLPTHLLRPVDEPVRDAVPTFRMRAVPEAEAEPADEAGRGLPPGAAAEPEPQGDAAPTFPPPTGESSSTGEPSPAGESPRAGEPPSTGYSPPTFPLHSLPDRPPGHAPGTVAPPTGVFGPPPVMDARPEPTESAPPAPPGHPAPREQATPPAQSFQPVQSTPPTHATPPAQATPPAPPTTPAAPTTPARPTRPASFLLPDLAPEPAPDPDPKPTPPRGFDAVAEAVLGDGPLTVAAGDGTAPPLLAEPLAHINEAVKAGRTDAAAELADRTLAQASGALGPEHPEVLHLRELAAYIAYLADDPVRSFQLSLDLAHARRHTRDAEAAYGNIQSAFTAWRAVRDPRLGLELGHALIGLWTELTAEDGPAADDIEQLDKARARMGRLTERAQSAR</sequence>
<feature type="region of interest" description="Disordered" evidence="1">
    <location>
        <begin position="1"/>
        <end position="31"/>
    </location>
</feature>
<organism evidence="2 3">
    <name type="scientific">Streptomyces plumbiresistens</name>
    <dbReference type="NCBI Taxonomy" id="511811"/>
    <lineage>
        <taxon>Bacteria</taxon>
        <taxon>Bacillati</taxon>
        <taxon>Actinomycetota</taxon>
        <taxon>Actinomycetes</taxon>
        <taxon>Kitasatosporales</taxon>
        <taxon>Streptomycetaceae</taxon>
        <taxon>Streptomyces</taxon>
    </lineage>
</organism>
<accession>A0ABP7S6H2</accession>
<feature type="compositionally biased region" description="Pro residues" evidence="1">
    <location>
        <begin position="357"/>
        <end position="371"/>
    </location>
</feature>
<feature type="region of interest" description="Disordered" evidence="1">
    <location>
        <begin position="96"/>
        <end position="170"/>
    </location>
</feature>